<gene>
    <name evidence="2" type="ORF">OCC_02892</name>
</gene>
<feature type="transmembrane region" description="Helical" evidence="1">
    <location>
        <begin position="184"/>
        <end position="203"/>
    </location>
</feature>
<dbReference type="InterPro" id="IPR036598">
    <property type="entry name" value="GOLD_dom_sf"/>
</dbReference>
<accession>H3ZQ00</accession>
<dbReference type="PaxDb" id="523849-OCC_02892"/>
<dbReference type="EMBL" id="CP006670">
    <property type="protein sequence ID" value="EHR77963.1"/>
    <property type="molecule type" value="Genomic_DNA"/>
</dbReference>
<evidence type="ECO:0000313" key="2">
    <source>
        <dbReference type="EMBL" id="EHR77963.1"/>
    </source>
</evidence>
<dbReference type="AlphaFoldDB" id="H3ZQ00"/>
<dbReference type="KEGG" id="tlt:OCC_02892"/>
<keyword evidence="1" id="KW-0472">Membrane</keyword>
<organism evidence="2 3">
    <name type="scientific">Thermococcus litoralis (strain ATCC 51850 / DSM 5473 / JCM 8560 / NS-C)</name>
    <dbReference type="NCBI Taxonomy" id="523849"/>
    <lineage>
        <taxon>Archaea</taxon>
        <taxon>Methanobacteriati</taxon>
        <taxon>Methanobacteriota</taxon>
        <taxon>Thermococci</taxon>
        <taxon>Thermococcales</taxon>
        <taxon>Thermococcaceae</taxon>
        <taxon>Thermococcus</taxon>
    </lineage>
</organism>
<feature type="transmembrane region" description="Helical" evidence="1">
    <location>
        <begin position="44"/>
        <end position="65"/>
    </location>
</feature>
<evidence type="ECO:0000313" key="3">
    <source>
        <dbReference type="Proteomes" id="UP000015502"/>
    </source>
</evidence>
<dbReference type="Proteomes" id="UP000015502">
    <property type="component" value="Chromosome"/>
</dbReference>
<keyword evidence="3" id="KW-1185">Reference proteome</keyword>
<proteinExistence type="predicted"/>
<evidence type="ECO:0000256" key="1">
    <source>
        <dbReference type="SAM" id="Phobius"/>
    </source>
</evidence>
<dbReference type="HOGENOM" id="CLU_978683_0_0_2"/>
<name>H3ZQ00_THELN</name>
<protein>
    <submittedName>
        <fullName evidence="2">Uncharacterized protein</fullName>
    </submittedName>
</protein>
<keyword evidence="1" id="KW-0812">Transmembrane</keyword>
<sequence length="284" mass="32069">MEGSRDSGDIPPYKDLGVPKASDRVPKIYPEGVRFSKRWVFFKTAWVGIILIILASIVFIFAATLTPEYYWAPVTHWSDSWTIKPAQEWYHSWTVNDPKNHVLEINVSVSGGNNDLRIYIDTPKGRVDYGKLTSPIHLKLNLTKYGTGKYTIHYDNSFSLITSKVVSVVETMYVFKEDTSDKDALYFVAIFLILVPGVILIGAGARKVATLVVDDDVIEAKLVASGKLELKVNNYKLDERIDHAVKFRAGKNESRVVEIKPVRTGWNNVGWMFSVDDQEVGRLP</sequence>
<dbReference type="STRING" id="523849.OCC_02892"/>
<dbReference type="SUPFAM" id="SSF101576">
    <property type="entry name" value="Supernatant protein factor (SPF), C-terminal domain"/>
    <property type="match status" value="1"/>
</dbReference>
<keyword evidence="1" id="KW-1133">Transmembrane helix</keyword>
<reference evidence="2 3" key="1">
    <citation type="journal article" date="2012" name="J. Bacteriol.">
        <title>Genome sequence of the model hyperthermophilic archaeon Thermococcus litoralis NS-C.</title>
        <authorList>
            <person name="Gardner A.F."/>
            <person name="Kumar S."/>
            <person name="Perler F.B."/>
        </authorList>
    </citation>
    <scope>NUCLEOTIDE SEQUENCE [LARGE SCALE GENOMIC DNA]</scope>
    <source>
        <strain evidence="3">ATCC 51850 / DSM 5473 / JCM 8560 / NS-C</strain>
    </source>
</reference>